<evidence type="ECO:0000259" key="1">
    <source>
        <dbReference type="Pfam" id="PF08955"/>
    </source>
</evidence>
<proteinExistence type="predicted"/>
<evidence type="ECO:0000313" key="3">
    <source>
        <dbReference type="EMBL" id="MFD1018887.1"/>
    </source>
</evidence>
<feature type="domain" description="Bypass of forespore C C-terminal" evidence="1">
    <location>
        <begin position="97"/>
        <end position="168"/>
    </location>
</feature>
<dbReference type="Proteomes" id="UP001596990">
    <property type="component" value="Unassembled WGS sequence"/>
</dbReference>
<dbReference type="RefSeq" id="WP_386057729.1">
    <property type="nucleotide sequence ID" value="NZ_JBHTKL010000001.1"/>
</dbReference>
<evidence type="ECO:0000313" key="4">
    <source>
        <dbReference type="Proteomes" id="UP001596990"/>
    </source>
</evidence>
<accession>A0ABW3KZB2</accession>
<dbReference type="Gene3D" id="3.30.70.1740">
    <property type="entry name" value="Bypass-of-forespore C, C-terminal domain"/>
    <property type="match status" value="1"/>
</dbReference>
<dbReference type="Pfam" id="PF08977">
    <property type="entry name" value="BOFC_N"/>
    <property type="match status" value="1"/>
</dbReference>
<protein>
    <submittedName>
        <fullName evidence="3">BofC C-terminal domain-containing protein</fullName>
    </submittedName>
</protein>
<reference evidence="4" key="1">
    <citation type="journal article" date="2019" name="Int. J. Syst. Evol. Microbiol.">
        <title>The Global Catalogue of Microorganisms (GCM) 10K type strain sequencing project: providing services to taxonomists for standard genome sequencing and annotation.</title>
        <authorList>
            <consortium name="The Broad Institute Genomics Platform"/>
            <consortium name="The Broad Institute Genome Sequencing Center for Infectious Disease"/>
            <person name="Wu L."/>
            <person name="Ma J."/>
        </authorList>
    </citation>
    <scope>NUCLEOTIDE SEQUENCE [LARGE SCALE GENOMIC DNA]</scope>
    <source>
        <strain evidence="4">CCUG 56607</strain>
    </source>
</reference>
<dbReference type="InterPro" id="IPR015071">
    <property type="entry name" value="BOFC_N"/>
</dbReference>
<dbReference type="EMBL" id="JBHTKL010000001">
    <property type="protein sequence ID" value="MFD1018887.1"/>
    <property type="molecule type" value="Genomic_DNA"/>
</dbReference>
<dbReference type="InterPro" id="IPR038117">
    <property type="entry name" value="BofC_C_sf"/>
</dbReference>
<keyword evidence="4" id="KW-1185">Reference proteome</keyword>
<dbReference type="InterPro" id="IPR015050">
    <property type="entry name" value="BofC_C"/>
</dbReference>
<dbReference type="PROSITE" id="PS51257">
    <property type="entry name" value="PROKAR_LIPOPROTEIN"/>
    <property type="match status" value="1"/>
</dbReference>
<evidence type="ECO:0000259" key="2">
    <source>
        <dbReference type="Pfam" id="PF08977"/>
    </source>
</evidence>
<organism evidence="3 4">
    <name type="scientific">Thalassobacillus hwangdonensis</name>
    <dbReference type="NCBI Taxonomy" id="546108"/>
    <lineage>
        <taxon>Bacteria</taxon>
        <taxon>Bacillati</taxon>
        <taxon>Bacillota</taxon>
        <taxon>Bacilli</taxon>
        <taxon>Bacillales</taxon>
        <taxon>Bacillaceae</taxon>
        <taxon>Thalassobacillus</taxon>
    </lineage>
</organism>
<dbReference type="InterPro" id="IPR038118">
    <property type="entry name" value="BOFC_N_sf"/>
</dbReference>
<name>A0ABW3KZB2_9BACI</name>
<feature type="domain" description="Bypass-of-forespore C N-terminal" evidence="2">
    <location>
        <begin position="46"/>
        <end position="93"/>
    </location>
</feature>
<sequence length="177" mass="20355">MRPLRYTLTFLLVIGCLIYTRPQDLINVNADDRAAPVASEPMELTVKEKTTYIDGTSEVDETVQTIWSMEDFWAQYRDWQFVEMGEGFVTFEKASTDISPSVKKDGYFGIDLNNQLSIFRGKPANGDVIESFYSIPVEKLESSRMKALKEGIKITDKEQFQHVMETYAEFSGEKEKY</sequence>
<comment type="caution">
    <text evidence="3">The sequence shown here is derived from an EMBL/GenBank/DDBJ whole genome shotgun (WGS) entry which is preliminary data.</text>
</comment>
<dbReference type="Gene3D" id="3.10.20.420">
    <property type="entry name" value="Bypass-of-forespore C, N-terminal domain"/>
    <property type="match status" value="1"/>
</dbReference>
<dbReference type="Pfam" id="PF08955">
    <property type="entry name" value="BofC_C"/>
    <property type="match status" value="1"/>
</dbReference>
<gene>
    <name evidence="3" type="ORF">ACFQ2J_06715</name>
</gene>